<accession>A0A7W7RYN7</accession>
<dbReference type="Proteomes" id="UP000534286">
    <property type="component" value="Unassembled WGS sequence"/>
</dbReference>
<organism evidence="1 2">
    <name type="scientific">Streptosporangium album</name>
    <dbReference type="NCBI Taxonomy" id="47479"/>
    <lineage>
        <taxon>Bacteria</taxon>
        <taxon>Bacillati</taxon>
        <taxon>Actinomycetota</taxon>
        <taxon>Actinomycetes</taxon>
        <taxon>Streptosporangiales</taxon>
        <taxon>Streptosporangiaceae</taxon>
        <taxon>Streptosporangium</taxon>
    </lineage>
</organism>
<comment type="caution">
    <text evidence="1">The sequence shown here is derived from an EMBL/GenBank/DDBJ whole genome shotgun (WGS) entry which is preliminary data.</text>
</comment>
<keyword evidence="2" id="KW-1185">Reference proteome</keyword>
<dbReference type="EMBL" id="JACHJU010000002">
    <property type="protein sequence ID" value="MBB4940684.1"/>
    <property type="molecule type" value="Genomic_DNA"/>
</dbReference>
<dbReference type="AlphaFoldDB" id="A0A7W7RYN7"/>
<protein>
    <submittedName>
        <fullName evidence="1">Uncharacterized protein</fullName>
    </submittedName>
</protein>
<dbReference type="RefSeq" id="WP_184756856.1">
    <property type="nucleotide sequence ID" value="NZ_BAABEK010000005.1"/>
</dbReference>
<proteinExistence type="predicted"/>
<name>A0A7W7RYN7_9ACTN</name>
<evidence type="ECO:0000313" key="1">
    <source>
        <dbReference type="EMBL" id="MBB4940684.1"/>
    </source>
</evidence>
<gene>
    <name evidence="1" type="ORF">FHR32_005061</name>
</gene>
<reference evidence="1 2" key="1">
    <citation type="submission" date="2020-08" db="EMBL/GenBank/DDBJ databases">
        <title>Sequencing the genomes of 1000 actinobacteria strains.</title>
        <authorList>
            <person name="Klenk H.-P."/>
        </authorList>
    </citation>
    <scope>NUCLEOTIDE SEQUENCE [LARGE SCALE GENOMIC DNA]</scope>
    <source>
        <strain evidence="1 2">DSM 43023</strain>
    </source>
</reference>
<evidence type="ECO:0000313" key="2">
    <source>
        <dbReference type="Proteomes" id="UP000534286"/>
    </source>
</evidence>
<sequence>MITSVENGSRDNYSRETLAAMEGAYQLPPGSINRFVAGEGLEPLPQIAATRTPGGIEDRASSAFMRDAMDEFRAAAGFKSLAEVLVQRGIRTSEEVTRSDQTRHDPIVSEIIDDPEIPEDAKDRMLAAYSDMRKQIFEAVRESKKKPRD</sequence>